<dbReference type="OrthoDB" id="191037at2759"/>
<dbReference type="AlphaFoldDB" id="A0A8J8NV88"/>
<keyword evidence="2" id="KW-0677">Repeat</keyword>
<evidence type="ECO:0000256" key="1">
    <source>
        <dbReference type="ARBA" id="ARBA00022441"/>
    </source>
</evidence>
<name>A0A8J8NV88_HALGN</name>
<dbReference type="PANTHER" id="PTHR45632">
    <property type="entry name" value="LD33804P"/>
    <property type="match status" value="1"/>
</dbReference>
<dbReference type="SUPFAM" id="SSF117281">
    <property type="entry name" value="Kelch motif"/>
    <property type="match status" value="1"/>
</dbReference>
<evidence type="ECO:0000313" key="4">
    <source>
        <dbReference type="Proteomes" id="UP000785679"/>
    </source>
</evidence>
<accession>A0A8J8NV88</accession>
<organism evidence="3 4">
    <name type="scientific">Halteria grandinella</name>
    <dbReference type="NCBI Taxonomy" id="5974"/>
    <lineage>
        <taxon>Eukaryota</taxon>
        <taxon>Sar</taxon>
        <taxon>Alveolata</taxon>
        <taxon>Ciliophora</taxon>
        <taxon>Intramacronucleata</taxon>
        <taxon>Spirotrichea</taxon>
        <taxon>Stichotrichia</taxon>
        <taxon>Sporadotrichida</taxon>
        <taxon>Halteriidae</taxon>
        <taxon>Halteria</taxon>
    </lineage>
</organism>
<dbReference type="InterPro" id="IPR015915">
    <property type="entry name" value="Kelch-typ_b-propeller"/>
</dbReference>
<dbReference type="InterPro" id="IPR006652">
    <property type="entry name" value="Kelch_1"/>
</dbReference>
<reference evidence="3" key="1">
    <citation type="submission" date="2019-06" db="EMBL/GenBank/DDBJ databases">
        <authorList>
            <person name="Zheng W."/>
        </authorList>
    </citation>
    <scope>NUCLEOTIDE SEQUENCE</scope>
    <source>
        <strain evidence="3">QDHG01</strain>
    </source>
</reference>
<evidence type="ECO:0000313" key="3">
    <source>
        <dbReference type="EMBL" id="TNV81030.1"/>
    </source>
</evidence>
<dbReference type="EMBL" id="RRYP01006673">
    <property type="protein sequence ID" value="TNV81030.1"/>
    <property type="molecule type" value="Genomic_DNA"/>
</dbReference>
<keyword evidence="1" id="KW-0880">Kelch repeat</keyword>
<sequence length="606" mass="67879">MEQSKRIVAPQGVTLSAFKPSLSSKTVQTKPPAPKADSLIVGYEKDSNKLVTLKDLYEGAKVKQESQGVMFTPLITKELKKNFDKAYTSYKNSIGDTSEIEPDCVRDLLKTKCTEFFGELRAEVDRLKTEVRQRIMNSDASKELEKLICENEVVFDPQMGEAFEKQKELFDQKISKFHFAGIIKRKEAYEELLKKVDNSKEHMDRVFAEISDLGQKIIQVKEDAVGQLDVDMESLVDDAVKFDVCSQEALVNKADSEIEILDIGDKSIAHLISNSEGCQGEVSTVVSAFSNSSSTWSNFHDQITSKGPVFKHEGTQIKRLSPDCGAVWEKLVDTGLYYVRFVHIHGTQDLYVIGGSKDSEGNQPTSQVALLRGKDSVTLKQPMFIPRSKIALTAARIQDQKVPRNFIFAVGGQESQSSYSRSVERYHVRANIWQQLPSLVTPRGDASAVVLGDWLYVFGGVTANASGLNEPLKSIERLYLKETQQKEINAFHVLDIKLPSPVSNLGILPLSNCETLLLGGFYGNGNSDQKLKFQVITNCEQTHTDFHLDILSKLDRGDFFREQVVRAAKHNSVNPEEESVIIYGEYFQHEFDLGAQDFPSRSVSYN</sequence>
<dbReference type="PANTHER" id="PTHR45632:SF3">
    <property type="entry name" value="KELCH-LIKE PROTEIN 32"/>
    <property type="match status" value="1"/>
</dbReference>
<comment type="caution">
    <text evidence="3">The sequence shown here is derived from an EMBL/GenBank/DDBJ whole genome shotgun (WGS) entry which is preliminary data.</text>
</comment>
<proteinExistence type="predicted"/>
<dbReference type="Proteomes" id="UP000785679">
    <property type="component" value="Unassembled WGS sequence"/>
</dbReference>
<dbReference type="Gene3D" id="2.120.10.80">
    <property type="entry name" value="Kelch-type beta propeller"/>
    <property type="match status" value="1"/>
</dbReference>
<protein>
    <submittedName>
        <fullName evidence="3">Uncharacterized protein</fullName>
    </submittedName>
</protein>
<dbReference type="SMART" id="SM00612">
    <property type="entry name" value="Kelch"/>
    <property type="match status" value="1"/>
</dbReference>
<gene>
    <name evidence="3" type="ORF">FGO68_gene12759</name>
</gene>
<evidence type="ECO:0000256" key="2">
    <source>
        <dbReference type="ARBA" id="ARBA00022737"/>
    </source>
</evidence>
<dbReference type="Pfam" id="PF01344">
    <property type="entry name" value="Kelch_1"/>
    <property type="match status" value="1"/>
</dbReference>
<keyword evidence="4" id="KW-1185">Reference proteome</keyword>